<dbReference type="Proteomes" id="UP000694720">
    <property type="component" value="Unplaced"/>
</dbReference>
<keyword evidence="1" id="KW-0812">Transmembrane</keyword>
<keyword evidence="1" id="KW-0472">Membrane</keyword>
<evidence type="ECO:0000313" key="3">
    <source>
        <dbReference type="Proteomes" id="UP000694728"/>
    </source>
</evidence>
<dbReference type="Ensembl" id="ENSSSCT00065086239.1">
    <property type="protein sequence ID" value="ENSSSCP00065037705.1"/>
    <property type="gene ID" value="ENSSSCG00065062869.1"/>
</dbReference>
<dbReference type="AlphaFoldDB" id="A0A8D1GX83"/>
<dbReference type="Proteomes" id="UP000694728">
    <property type="component" value="Unplaced"/>
</dbReference>
<name>A0A8D1GX83_PIG</name>
<organism evidence="2 3">
    <name type="scientific">Sus scrofa</name>
    <name type="common">Pig</name>
    <dbReference type="NCBI Taxonomy" id="9823"/>
    <lineage>
        <taxon>Eukaryota</taxon>
        <taxon>Metazoa</taxon>
        <taxon>Chordata</taxon>
        <taxon>Craniata</taxon>
        <taxon>Vertebrata</taxon>
        <taxon>Euteleostomi</taxon>
        <taxon>Mammalia</taxon>
        <taxon>Eutheria</taxon>
        <taxon>Laurasiatheria</taxon>
        <taxon>Artiodactyla</taxon>
        <taxon>Suina</taxon>
        <taxon>Suidae</taxon>
        <taxon>Sus</taxon>
    </lineage>
</organism>
<reference evidence="2" key="1">
    <citation type="submission" date="2025-05" db="UniProtKB">
        <authorList>
            <consortium name="Ensembl"/>
        </authorList>
    </citation>
    <scope>IDENTIFICATION</scope>
</reference>
<evidence type="ECO:0000313" key="2">
    <source>
        <dbReference type="Ensembl" id="ENSSSCP00045007922.1"/>
    </source>
</evidence>
<feature type="transmembrane region" description="Helical" evidence="1">
    <location>
        <begin position="153"/>
        <end position="172"/>
    </location>
</feature>
<dbReference type="Proteomes" id="UP000694570">
    <property type="component" value="Unplaced"/>
</dbReference>
<feature type="transmembrane region" description="Helical" evidence="1">
    <location>
        <begin position="124"/>
        <end position="141"/>
    </location>
</feature>
<sequence>MYLFSMKVLSRYMPRSGIAGSYANSIFSFLRYLHTVFHSGCTILQCHQQHRRVSFSPHPLQNLLFADLLMMAILISVRWYLIVVLICISLIVSDVEHFFMCTCVLSLYLLWRDVCSGLLPTFQLGYWVFLLLSCVSCSNILEIKPLSVASFETIFSYAVVCLFVFLWLPLLCKIF</sequence>
<dbReference type="Ensembl" id="ENSSSCT00050007711.1">
    <property type="protein sequence ID" value="ENSSSCP00050003257.1"/>
    <property type="gene ID" value="ENSSSCG00050005692.1"/>
</dbReference>
<dbReference type="Ensembl" id="ENSSSCT00045011662.1">
    <property type="protein sequence ID" value="ENSSSCP00045007922.1"/>
    <property type="gene ID" value="ENSSSCG00045007044.1"/>
</dbReference>
<dbReference type="Ensembl" id="ENSSSCT00030074095.1">
    <property type="protein sequence ID" value="ENSSSCP00030033928.1"/>
    <property type="gene ID" value="ENSSSCG00030053106.1"/>
</dbReference>
<dbReference type="Proteomes" id="UP000694571">
    <property type="component" value="Unplaced"/>
</dbReference>
<accession>A0A8D1GX83</accession>
<feature type="transmembrane region" description="Helical" evidence="1">
    <location>
        <begin position="68"/>
        <end position="91"/>
    </location>
</feature>
<proteinExistence type="predicted"/>
<keyword evidence="1" id="KW-1133">Transmembrane helix</keyword>
<dbReference type="Proteomes" id="UP000694725">
    <property type="component" value="Unplaced"/>
</dbReference>
<evidence type="ECO:0000256" key="1">
    <source>
        <dbReference type="SAM" id="Phobius"/>
    </source>
</evidence>
<protein>
    <submittedName>
        <fullName evidence="2">Uncharacterized protein</fullName>
    </submittedName>
</protein>
<dbReference type="Ensembl" id="ENSSSCT00035035876.1">
    <property type="protein sequence ID" value="ENSSSCP00035014254.1"/>
    <property type="gene ID" value="ENSSSCG00035027151.1"/>
</dbReference>